<sequence>MNIYLLRHGETKENKEKKYYGKLDSRLNSIGINQAKKAGKYLKNIKFSKVYISERERCKETLKIAFENKGNEEFEIIKDARINELDFGEFEGKSYKEIKKSFPKECTQWEDDWKGFTPPKGESAVNFFNRVKSFMKDIEKLDEENILIVTHGGVIKMIYCYMLDRNLDLYWKFSTKNGRVSLIKYEYSNWFIDYIS</sequence>
<evidence type="ECO:0000256" key="2">
    <source>
        <dbReference type="NCBIfam" id="TIGR03162"/>
    </source>
</evidence>
<dbReference type="CDD" id="cd07067">
    <property type="entry name" value="HP_PGM_like"/>
    <property type="match status" value="1"/>
</dbReference>
<dbReference type="PROSITE" id="PS00175">
    <property type="entry name" value="PG_MUTASE"/>
    <property type="match status" value="1"/>
</dbReference>
<comment type="caution">
    <text evidence="3">The sequence shown here is derived from an EMBL/GenBank/DDBJ whole genome shotgun (WGS) entry which is preliminary data.</text>
</comment>
<reference evidence="4" key="1">
    <citation type="journal article" date="2019" name="Int. J. Syst. Evol. Microbiol.">
        <title>The Global Catalogue of Microorganisms (GCM) 10K type strain sequencing project: providing services to taxonomists for standard genome sequencing and annotation.</title>
        <authorList>
            <consortium name="The Broad Institute Genomics Platform"/>
            <consortium name="The Broad Institute Genome Sequencing Center for Infectious Disease"/>
            <person name="Wu L."/>
            <person name="Ma J."/>
        </authorList>
    </citation>
    <scope>NUCLEOTIDE SEQUENCE [LARGE SCALE GENOMIC DNA]</scope>
    <source>
        <strain evidence="4">JCM 1407</strain>
    </source>
</reference>
<dbReference type="Pfam" id="PF00300">
    <property type="entry name" value="His_Phos_1"/>
    <property type="match status" value="1"/>
</dbReference>
<dbReference type="EMBL" id="BAAACG010000008">
    <property type="protein sequence ID" value="GAA0739317.1"/>
    <property type="molecule type" value="Genomic_DNA"/>
</dbReference>
<keyword evidence="4" id="KW-1185">Reference proteome</keyword>
<organism evidence="3 4">
    <name type="scientific">Clostridium oceanicum</name>
    <dbReference type="NCBI Taxonomy" id="1543"/>
    <lineage>
        <taxon>Bacteria</taxon>
        <taxon>Bacillati</taxon>
        <taxon>Bacillota</taxon>
        <taxon>Clostridia</taxon>
        <taxon>Eubacteriales</taxon>
        <taxon>Clostridiaceae</taxon>
        <taxon>Clostridium</taxon>
    </lineage>
</organism>
<dbReference type="Gene3D" id="3.40.50.1240">
    <property type="entry name" value="Phosphoglycerate mutase-like"/>
    <property type="match status" value="1"/>
</dbReference>
<accession>A0ABP3UNA2</accession>
<evidence type="ECO:0000313" key="4">
    <source>
        <dbReference type="Proteomes" id="UP001501510"/>
    </source>
</evidence>
<dbReference type="SUPFAM" id="SSF53254">
    <property type="entry name" value="Phosphoglycerate mutase-like"/>
    <property type="match status" value="1"/>
</dbReference>
<dbReference type="PANTHER" id="PTHR46517:SF1">
    <property type="entry name" value="FRUCTOSE-2,6-BISPHOSPHATASE TIGAR"/>
    <property type="match status" value="1"/>
</dbReference>
<name>A0ABP3UNA2_9CLOT</name>
<dbReference type="InterPro" id="IPR017578">
    <property type="entry name" value="Ribazole_CobC"/>
</dbReference>
<dbReference type="Proteomes" id="UP001501510">
    <property type="component" value="Unassembled WGS sequence"/>
</dbReference>
<dbReference type="RefSeq" id="WP_343760903.1">
    <property type="nucleotide sequence ID" value="NZ_BAAACG010000008.1"/>
</dbReference>
<dbReference type="PANTHER" id="PTHR46517">
    <property type="entry name" value="FRUCTOSE-2,6-BISPHOSPHATASE TIGAR"/>
    <property type="match status" value="1"/>
</dbReference>
<gene>
    <name evidence="3" type="primary">cobC</name>
    <name evidence="3" type="ORF">GCM10008906_17920</name>
</gene>
<dbReference type="InterPro" id="IPR029033">
    <property type="entry name" value="His_PPase_superfam"/>
</dbReference>
<evidence type="ECO:0000313" key="3">
    <source>
        <dbReference type="EMBL" id="GAA0739317.1"/>
    </source>
</evidence>
<dbReference type="InterPro" id="IPR001345">
    <property type="entry name" value="PG/BPGM_mutase_AS"/>
</dbReference>
<dbReference type="EC" id="3.1.3.73" evidence="2"/>
<dbReference type="NCBIfam" id="TIGR03162">
    <property type="entry name" value="ribazole_cobC"/>
    <property type="match status" value="1"/>
</dbReference>
<evidence type="ECO:0000256" key="1">
    <source>
        <dbReference type="ARBA" id="ARBA00022801"/>
    </source>
</evidence>
<dbReference type="InterPro" id="IPR013078">
    <property type="entry name" value="His_Pase_superF_clade-1"/>
</dbReference>
<dbReference type="PIRSF" id="PIRSF000709">
    <property type="entry name" value="6PFK_2-Ptase"/>
    <property type="match status" value="1"/>
</dbReference>
<keyword evidence="1" id="KW-0378">Hydrolase</keyword>
<dbReference type="InterPro" id="IPR051695">
    <property type="entry name" value="Phosphoglycerate_Mutase"/>
</dbReference>
<proteinExistence type="predicted"/>
<dbReference type="SMART" id="SM00855">
    <property type="entry name" value="PGAM"/>
    <property type="match status" value="1"/>
</dbReference>
<protein>
    <recommendedName>
        <fullName evidence="2">Alpha-ribazole phosphatase</fullName>
        <ecNumber evidence="2">3.1.3.73</ecNumber>
    </recommendedName>
</protein>